<evidence type="ECO:0000313" key="2">
    <source>
        <dbReference type="EMBL" id="SNR48038.1"/>
    </source>
</evidence>
<dbReference type="Gene3D" id="1.10.10.10">
    <property type="entry name" value="Winged helix-like DNA-binding domain superfamily/Winged helix DNA-binding domain"/>
    <property type="match status" value="1"/>
</dbReference>
<gene>
    <name evidence="2" type="ORF">SAMN06264855_1097</name>
</gene>
<keyword evidence="3" id="KW-1185">Reference proteome</keyword>
<evidence type="ECO:0000313" key="3">
    <source>
        <dbReference type="Proteomes" id="UP000198397"/>
    </source>
</evidence>
<dbReference type="InterPro" id="IPR036388">
    <property type="entry name" value="WH-like_DNA-bd_sf"/>
</dbReference>
<organism evidence="2 3">
    <name type="scientific">Halorubrum vacuolatum</name>
    <name type="common">Natronobacterium vacuolatum</name>
    <dbReference type="NCBI Taxonomy" id="63740"/>
    <lineage>
        <taxon>Archaea</taxon>
        <taxon>Methanobacteriati</taxon>
        <taxon>Methanobacteriota</taxon>
        <taxon>Stenosarchaea group</taxon>
        <taxon>Halobacteria</taxon>
        <taxon>Halobacteriales</taxon>
        <taxon>Haloferacaceae</taxon>
        <taxon>Halorubrum</taxon>
    </lineage>
</organism>
<dbReference type="AlphaFoldDB" id="A0A238WNN8"/>
<dbReference type="OrthoDB" id="242746at2157"/>
<proteinExistence type="predicted"/>
<name>A0A238WNN8_HALVU</name>
<feature type="region of interest" description="Disordered" evidence="1">
    <location>
        <begin position="1041"/>
        <end position="1074"/>
    </location>
</feature>
<feature type="compositionally biased region" description="Basic and acidic residues" evidence="1">
    <location>
        <begin position="1"/>
        <end position="12"/>
    </location>
</feature>
<feature type="region of interest" description="Disordered" evidence="1">
    <location>
        <begin position="1"/>
        <end position="43"/>
    </location>
</feature>
<evidence type="ECO:0000256" key="1">
    <source>
        <dbReference type="SAM" id="MobiDB-lite"/>
    </source>
</evidence>
<dbReference type="InterPro" id="IPR036390">
    <property type="entry name" value="WH_DNA-bd_sf"/>
</dbReference>
<dbReference type="SUPFAM" id="SSF46785">
    <property type="entry name" value="Winged helix' DNA-binding domain"/>
    <property type="match status" value="1"/>
</dbReference>
<accession>A0A238WNN8</accession>
<protein>
    <submittedName>
        <fullName evidence="2">Uncharacterized protein</fullName>
    </submittedName>
</protein>
<dbReference type="Proteomes" id="UP000198397">
    <property type="component" value="Unassembled WGS sequence"/>
</dbReference>
<sequence>MSSDQHDSKTNSDKSNGTSRQPSVRTGAWNEVDFTNPETDTYPSAWLEREQWMGHRDKRPFAPWGDQDHPEAAPGVDARYKWSLSENYLDGEEIAVVEDHPSLDGRVFIQHEEDPFAFIDGDNIRDPETGEVHPTFIAILEHLGLTYADVSISGTGIHAPYLAPDGLPIDGKEQASFPIDTEPWGTNDELPSIEIYANTHVCVTTGLHVPGTPGDIREWNADALESILRANGYDDTPEVNHDTNRDWSDLDEYEPDATAVDETTEDVRDVLAAIDRLRPQDVPLETHPVGTDSTGWETWDPSTYRYSSGKDSLHTPDRKTFYDHKQGETFGVLKLFALEQGILSRPGERLAGEKWWEAIEKAREAGAPIPRYVGEPEPVGVLPPAKRDLTIAASGWDWRQAAKQDEETLTVSEARQRTTDAIAKAYTSYQRVLVEALPTMGKSYGAVKAAAETETPVTILTGRGHKEQYDQFTKWCDEFDLKYYTLPSFTRHCSTANGTHGDDWADTVLNWYVRGATPKKIHKTAEYVLDRPLPCHEHEHQRCPYSDKWDFEPDEFDVLIGHYAHAYKPKVTIGRAVVFDEFTDTYETTLDSNLQRAVSYWLEATPEVPFDSYTDLIENRDDQDRRGQALHWFIHNGIEPDEMSVFDDDSAHAAAPIAVYTLLASDDLGNGFEHAEIDDGGVAVFNREVGEVSILHTPGLDYASSVVALDGTPTKRMWELALGESLTYRPVLEKEERAEYIRDALNLNLVRTTEYIKPYNPRPEYAEDRIAIEKDAALLDAIVEKHDQRPALITTTTALREYDRAGVIDFDLTAATGDRVKDGPVDCVKWYGDVLGSNEFDETRLGVVIGSNHYGDEFIKKWGAYAGQAVERNGEKGSELSYGRFGDQVLQHMREHDTLQAAMRFGRDGRGAVVYVHTDTLPEWVPLVGEGRVVTTWSDGMKAVVHALEELGEATTAAIVEHPAVDLSRQQVFNHLETLRERGVLTREQDEEDGRRVVWRDEGLHCLGEHGDVDLDSVELEELDDDEEIRQLARTSTYTWEFTNLPGEKPSPSTQSDHSPSAGDGQRGIEGNPT</sequence>
<dbReference type="EMBL" id="FZNQ01000009">
    <property type="protein sequence ID" value="SNR48038.1"/>
    <property type="molecule type" value="Genomic_DNA"/>
</dbReference>
<feature type="compositionally biased region" description="Polar residues" evidence="1">
    <location>
        <begin position="13"/>
        <end position="24"/>
    </location>
</feature>
<reference evidence="2 3" key="1">
    <citation type="submission" date="2017-06" db="EMBL/GenBank/DDBJ databases">
        <authorList>
            <person name="Kim H.J."/>
            <person name="Triplett B.A."/>
        </authorList>
    </citation>
    <scope>NUCLEOTIDE SEQUENCE [LARGE SCALE GENOMIC DNA]</scope>
    <source>
        <strain evidence="2 3">DSM 8800</strain>
    </source>
</reference>
<dbReference type="RefSeq" id="WP_089384840.1">
    <property type="nucleotide sequence ID" value="NZ_FZNQ01000009.1"/>
</dbReference>